<accession>A0A174K339</accession>
<evidence type="ECO:0000259" key="5">
    <source>
        <dbReference type="Pfam" id="PF00593"/>
    </source>
</evidence>
<evidence type="ECO:0000256" key="3">
    <source>
        <dbReference type="ARBA" id="ARBA00023237"/>
    </source>
</evidence>
<dbReference type="Pfam" id="PF07715">
    <property type="entry name" value="Plug"/>
    <property type="match status" value="1"/>
</dbReference>
<dbReference type="GO" id="GO:0009279">
    <property type="term" value="C:cell outer membrane"/>
    <property type="evidence" value="ECO:0007669"/>
    <property type="project" value="UniProtKB-SubCell"/>
</dbReference>
<comment type="subcellular location">
    <subcellularLocation>
        <location evidence="1 4">Cell outer membrane</location>
    </subcellularLocation>
</comment>
<feature type="domain" description="TonB-dependent receptor plug" evidence="6">
    <location>
        <begin position="162"/>
        <end position="254"/>
    </location>
</feature>
<evidence type="ECO:0000256" key="1">
    <source>
        <dbReference type="ARBA" id="ARBA00004442"/>
    </source>
</evidence>
<dbReference type="Gene3D" id="2.40.170.20">
    <property type="entry name" value="TonB-dependent receptor, beta-barrel domain"/>
    <property type="match status" value="1"/>
</dbReference>
<dbReference type="Gene3D" id="2.170.130.10">
    <property type="entry name" value="TonB-dependent receptor, plug domain"/>
    <property type="match status" value="1"/>
</dbReference>
<feature type="domain" description="TonB-dependent receptor-like beta-barrel" evidence="5">
    <location>
        <begin position="558"/>
        <end position="893"/>
    </location>
</feature>
<proteinExistence type="inferred from homology"/>
<gene>
    <name evidence="7" type="ORF">ERS852511_00958</name>
</gene>
<keyword evidence="3" id="KW-0998">Cell outer membrane</keyword>
<dbReference type="InterPro" id="IPR036942">
    <property type="entry name" value="Beta-barrel_TonB_sf"/>
</dbReference>
<evidence type="ECO:0000256" key="4">
    <source>
        <dbReference type="RuleBase" id="RU003357"/>
    </source>
</evidence>
<dbReference type="Gene3D" id="2.60.40.1120">
    <property type="entry name" value="Carboxypeptidase-like, regulatory domain"/>
    <property type="match status" value="1"/>
</dbReference>
<dbReference type="PANTHER" id="PTHR40980">
    <property type="entry name" value="PLUG DOMAIN-CONTAINING PROTEIN"/>
    <property type="match status" value="1"/>
</dbReference>
<dbReference type="Proteomes" id="UP000095576">
    <property type="component" value="Unassembled WGS sequence"/>
</dbReference>
<dbReference type="SUPFAM" id="SSF49464">
    <property type="entry name" value="Carboxypeptidase regulatory domain-like"/>
    <property type="match status" value="1"/>
</dbReference>
<dbReference type="AlphaFoldDB" id="A0A174K339"/>
<name>A0A174K339_BACT4</name>
<evidence type="ECO:0000259" key="6">
    <source>
        <dbReference type="Pfam" id="PF07715"/>
    </source>
</evidence>
<evidence type="ECO:0000313" key="8">
    <source>
        <dbReference type="Proteomes" id="UP000095576"/>
    </source>
</evidence>
<sequence length="930" mass="103303">MYLIRIHIVISWVYLCRRNKNVERSSMKKLFLLRFSVAAFFCLLCVLPALAANIKIKGAVKDKLSKEPLIGATIRLVGTPAGAVTDMDGNFELNSTGVLEGLYDIEIKYVGYKTEVRRKVRVENGKLAILNLELETDVHELSDVVVVAKKNRENENMLLLEQQKAVIAVQAVSVKELSRKGVSDAEGAVTKVAGVSKQDGVKNVFVRGLGDRYNATTFNGFAVPSEDPEYKNISLDFFGTDIIQSVGVNKAFNAGGISDVGGATIDIVSKELIGSGNLNIGLSGGLNTQTVTADFLKQDGVNLLGFATTTEPADENNWGFKNKLDPSKQSLQINRSYSISGGKRFHIGKDRNPLSFFLTAGHTTDYQFTDETIRNTTTSGTIYKDMTGKKYTENISQLALANVDYDMQNRHHMSYNFMMIHANVQSVGDYTGKNSIFSDDYDNQGFTRRQQANDNLLIVNQLMTNWGLTKTLSLDAGASYNIVKGNEPDRRINNITKAEEGYSLLRGNSQQRYFSTLDEDDINVKAGLIYRLKDNVEEISNIRLGYTGRFVDDNFKATEYNLTVGHASSIPSLDNFSLDDYYNQQNLSSGWFAVQKNIDKYSVTKNIHSAYAEATYQFTPRWIVNVGMKYDNVDIQVDYNVNKGGSEGSNTIQKDFFLPSLNLKYNLSEKHSLRLGASKTYTLPQAKEISPYRYVGVNFNSQGNANLKPSDNYNIDLKWDFNPTPTELISLTAFYKLIKNPISRIEVASAGGYLSYENIADKATVAGVEVEVRKNLFVRPLSSAANGMNKLSFGLNGSYIYTNAKMPLATVTTGSQLEGAAPWIANFDLSHNFTKGNHSFINTLVFNYVSDKIYTIGTQGYQDIIEQGMMTLDFVSQAKLNKYVSLTLKARNLLNPSYKLSRKANESGEKVVLSDYKKGINISLGVSCTF</sequence>
<comment type="similarity">
    <text evidence="4">Belongs to the TonB-dependent receptor family.</text>
</comment>
<organism evidence="7 8">
    <name type="scientific">Bacteroides thetaiotaomicron</name>
    <dbReference type="NCBI Taxonomy" id="818"/>
    <lineage>
        <taxon>Bacteria</taxon>
        <taxon>Pseudomonadati</taxon>
        <taxon>Bacteroidota</taxon>
        <taxon>Bacteroidia</taxon>
        <taxon>Bacteroidales</taxon>
        <taxon>Bacteroidaceae</taxon>
        <taxon>Bacteroides</taxon>
    </lineage>
</organism>
<dbReference type="InterPro" id="IPR012910">
    <property type="entry name" value="Plug_dom"/>
</dbReference>
<dbReference type="InterPro" id="IPR008969">
    <property type="entry name" value="CarboxyPept-like_regulatory"/>
</dbReference>
<dbReference type="InterPro" id="IPR037066">
    <property type="entry name" value="Plug_dom_sf"/>
</dbReference>
<dbReference type="EMBL" id="CZAP01000002">
    <property type="protein sequence ID" value="CUP04437.1"/>
    <property type="molecule type" value="Genomic_DNA"/>
</dbReference>
<keyword evidence="4" id="KW-0798">TonB box</keyword>
<dbReference type="InterPro" id="IPR000531">
    <property type="entry name" value="Beta-barrel_TonB"/>
</dbReference>
<dbReference type="PANTHER" id="PTHR40980:SF5">
    <property type="entry name" value="TONB-DEPENDENT RECEPTOR"/>
    <property type="match status" value="1"/>
</dbReference>
<evidence type="ECO:0000313" key="7">
    <source>
        <dbReference type="EMBL" id="CUP04437.1"/>
    </source>
</evidence>
<keyword evidence="7" id="KW-0675">Receptor</keyword>
<keyword evidence="2 4" id="KW-0472">Membrane</keyword>
<dbReference type="SUPFAM" id="SSF56935">
    <property type="entry name" value="Porins"/>
    <property type="match status" value="1"/>
</dbReference>
<dbReference type="Pfam" id="PF00593">
    <property type="entry name" value="TonB_dep_Rec_b-barrel"/>
    <property type="match status" value="1"/>
</dbReference>
<protein>
    <submittedName>
        <fullName evidence="7">TonB-dependent receptor</fullName>
    </submittedName>
</protein>
<reference evidence="7 8" key="1">
    <citation type="submission" date="2015-09" db="EMBL/GenBank/DDBJ databases">
        <authorList>
            <consortium name="Pathogen Informatics"/>
        </authorList>
    </citation>
    <scope>NUCLEOTIDE SEQUENCE [LARGE SCALE GENOMIC DNA]</scope>
    <source>
        <strain evidence="7 8">2789STDY5834899</strain>
    </source>
</reference>
<dbReference type="Pfam" id="PF13715">
    <property type="entry name" value="CarbopepD_reg_2"/>
    <property type="match status" value="1"/>
</dbReference>
<evidence type="ECO:0000256" key="2">
    <source>
        <dbReference type="ARBA" id="ARBA00023136"/>
    </source>
</evidence>